<comment type="caution">
    <text evidence="7">The sequence shown here is derived from an EMBL/GenBank/DDBJ whole genome shotgun (WGS) entry which is preliminary data.</text>
</comment>
<dbReference type="InterPro" id="IPR051449">
    <property type="entry name" value="ABC-2_transporter_component"/>
</dbReference>
<evidence type="ECO:0000256" key="1">
    <source>
        <dbReference type="ARBA" id="ARBA00004651"/>
    </source>
</evidence>
<protein>
    <submittedName>
        <fullName evidence="7">ABC transporter permease</fullName>
    </submittedName>
</protein>
<dbReference type="PANTHER" id="PTHR30294:SF29">
    <property type="entry name" value="MULTIDRUG ABC TRANSPORTER PERMEASE YBHS-RELATED"/>
    <property type="match status" value="1"/>
</dbReference>
<dbReference type="EMBL" id="PDOA01000015">
    <property type="protein sequence ID" value="PWC27391.1"/>
    <property type="molecule type" value="Genomic_DNA"/>
</dbReference>
<sequence length="243" mass="26111">MRTALTIARRELAGYFATPVAYVFIVIFLVMTGALTFTLGNFFNRGTADLQPFFGFVPWLFLFLVPALTMRLWAEERRLGTIELLLTLPVTQGQAVLGKFLAAWAFCGIALALTFPLVITVNYLGNPDNGVIATGYIGCLLVAGAYLAVGAAISALTKNQVVAFVLAVAVCFVFAAAGSPVVTEFLSVRLPVLAEIARGVSVTDRLSGFSRGVVALRDIVFFASFIGFWLFANAVAVDHRKAD</sequence>
<evidence type="ECO:0000256" key="3">
    <source>
        <dbReference type="ARBA" id="ARBA00022692"/>
    </source>
</evidence>
<reference evidence="8" key="1">
    <citation type="submission" date="2017-10" db="EMBL/GenBank/DDBJ databases">
        <authorList>
            <person name="Toshchakov S.V."/>
            <person name="Goeva M.A."/>
        </authorList>
    </citation>
    <scope>NUCLEOTIDE SEQUENCE [LARGE SCALE GENOMIC DNA]</scope>
    <source>
        <strain evidence="8">JR1/69-1-13</strain>
    </source>
</reference>
<gene>
    <name evidence="7" type="ORF">CR165_18260</name>
</gene>
<dbReference type="AlphaFoldDB" id="A0A2U1V0K0"/>
<name>A0A2U1V0K0_9PROT</name>
<keyword evidence="5 6" id="KW-0472">Membrane</keyword>
<feature type="transmembrane region" description="Helical" evidence="6">
    <location>
        <begin position="161"/>
        <end position="182"/>
    </location>
</feature>
<dbReference type="OrthoDB" id="9794512at2"/>
<dbReference type="GO" id="GO:0005886">
    <property type="term" value="C:plasma membrane"/>
    <property type="evidence" value="ECO:0007669"/>
    <property type="project" value="UniProtKB-SubCell"/>
</dbReference>
<evidence type="ECO:0000313" key="7">
    <source>
        <dbReference type="EMBL" id="PWC27391.1"/>
    </source>
</evidence>
<keyword evidence="4 6" id="KW-1133">Transmembrane helix</keyword>
<evidence type="ECO:0000256" key="6">
    <source>
        <dbReference type="SAM" id="Phobius"/>
    </source>
</evidence>
<keyword evidence="3 6" id="KW-0812">Transmembrane</keyword>
<evidence type="ECO:0000256" key="5">
    <source>
        <dbReference type="ARBA" id="ARBA00023136"/>
    </source>
</evidence>
<accession>A0A2U1V0K0</accession>
<feature type="transmembrane region" description="Helical" evidence="6">
    <location>
        <begin position="12"/>
        <end position="36"/>
    </location>
</feature>
<dbReference type="GO" id="GO:0140359">
    <property type="term" value="F:ABC-type transporter activity"/>
    <property type="evidence" value="ECO:0007669"/>
    <property type="project" value="InterPro"/>
</dbReference>
<keyword evidence="8" id="KW-1185">Reference proteome</keyword>
<keyword evidence="2" id="KW-1003">Cell membrane</keyword>
<proteinExistence type="predicted"/>
<evidence type="ECO:0000256" key="2">
    <source>
        <dbReference type="ARBA" id="ARBA00022475"/>
    </source>
</evidence>
<feature type="transmembrane region" description="Helical" evidence="6">
    <location>
        <begin position="56"/>
        <end position="74"/>
    </location>
</feature>
<dbReference type="PANTHER" id="PTHR30294">
    <property type="entry name" value="MEMBRANE COMPONENT OF ABC TRANSPORTER YHHJ-RELATED"/>
    <property type="match status" value="1"/>
</dbReference>
<feature type="transmembrane region" description="Helical" evidence="6">
    <location>
        <begin position="131"/>
        <end position="149"/>
    </location>
</feature>
<dbReference type="Pfam" id="PF12679">
    <property type="entry name" value="ABC2_membrane_2"/>
    <property type="match status" value="1"/>
</dbReference>
<organism evidence="7 8">
    <name type="scientific">Teichococcus aestuarii</name>
    <dbReference type="NCBI Taxonomy" id="568898"/>
    <lineage>
        <taxon>Bacteria</taxon>
        <taxon>Pseudomonadati</taxon>
        <taxon>Pseudomonadota</taxon>
        <taxon>Alphaproteobacteria</taxon>
        <taxon>Acetobacterales</taxon>
        <taxon>Roseomonadaceae</taxon>
        <taxon>Roseomonas</taxon>
    </lineage>
</organism>
<dbReference type="RefSeq" id="WP_109518385.1">
    <property type="nucleotide sequence ID" value="NZ_JBHSCH010000011.1"/>
</dbReference>
<comment type="subcellular location">
    <subcellularLocation>
        <location evidence="1">Cell membrane</location>
        <topology evidence="1">Multi-pass membrane protein</topology>
    </subcellularLocation>
</comment>
<feature type="transmembrane region" description="Helical" evidence="6">
    <location>
        <begin position="95"/>
        <end position="119"/>
    </location>
</feature>
<evidence type="ECO:0000256" key="4">
    <source>
        <dbReference type="ARBA" id="ARBA00022989"/>
    </source>
</evidence>
<feature type="transmembrane region" description="Helical" evidence="6">
    <location>
        <begin position="219"/>
        <end position="237"/>
    </location>
</feature>
<dbReference type="Proteomes" id="UP000245048">
    <property type="component" value="Unassembled WGS sequence"/>
</dbReference>
<evidence type="ECO:0000313" key="8">
    <source>
        <dbReference type="Proteomes" id="UP000245048"/>
    </source>
</evidence>